<dbReference type="Proteomes" id="UP001060085">
    <property type="component" value="Linkage Group LG05"/>
</dbReference>
<comment type="caution">
    <text evidence="1">The sequence shown here is derived from an EMBL/GenBank/DDBJ whole genome shotgun (WGS) entry which is preliminary data.</text>
</comment>
<protein>
    <submittedName>
        <fullName evidence="1">Uncharacterized protein</fullName>
    </submittedName>
</protein>
<proteinExistence type="predicted"/>
<sequence>MNSQVLDVLKMFFTLLLAAIVITVGGAPQTMLGCPRNCGNVTIPFPFGTSPDCYLDDSFIIICNNTYNPPKPFLVGGIEVFDILVNGHLKVSSWMAYDCYNDSGFRTRDVYSWLRLRNFSISATRNKFTAIGCDTYAFVKGSRDKNYTTGCTALCDGSDYVKSGSCNGVGCCEMSIPEGIRDFQLTINSYKNYTRVQKFNPCGYAIMSEEGYYSFSSADLWALQNKTRETFPVVLDWAVGGNFTCQEAQKNSSTYACRSSNSECWDSLSRRGYNCSWKKVFQGNNYLIDGCQDINACKLLNPCNGICMNLPGNFSCSCPERYEGDGKKRGVGVILSILLLMGGSSWIYCVIRDRKLIKMREKLFHQNGGLLLEQKLYGRNMQKDIIFTEEDLKKATNNYDENRVIGQGGFGTVYKGILPDNKEVAIKKSKVSDQSQIEQFINEVIILSQINHRYVVKLLGCCLETRVPLFVYEFITNGTLYDHINDEHLSSTFTWNFCVKLAAETAEALAYLHLATSVPIIHRDIKSVNILLDNCYAAKVSDIGASRFIPINKSQLTTLVQGTLGYLDPEYFHTSQLTEKSDVYSFGVVLAELLTGERALSFHRAEKDRNLAMYFVSLIENNKLLEILDERLVNERNVQQLNEVALLAMRCLNVKSGERPKMKEVAMELEGLKLMQKHPWIESDPEETQLLLDPTIVPSS</sequence>
<dbReference type="EMBL" id="CM044705">
    <property type="protein sequence ID" value="KAI5664525.1"/>
    <property type="molecule type" value="Genomic_DNA"/>
</dbReference>
<evidence type="ECO:0000313" key="1">
    <source>
        <dbReference type="EMBL" id="KAI5664525.1"/>
    </source>
</evidence>
<accession>A0ACC0AUH0</accession>
<evidence type="ECO:0000313" key="2">
    <source>
        <dbReference type="Proteomes" id="UP001060085"/>
    </source>
</evidence>
<organism evidence="1 2">
    <name type="scientific">Catharanthus roseus</name>
    <name type="common">Madagascar periwinkle</name>
    <name type="synonym">Vinca rosea</name>
    <dbReference type="NCBI Taxonomy" id="4058"/>
    <lineage>
        <taxon>Eukaryota</taxon>
        <taxon>Viridiplantae</taxon>
        <taxon>Streptophyta</taxon>
        <taxon>Embryophyta</taxon>
        <taxon>Tracheophyta</taxon>
        <taxon>Spermatophyta</taxon>
        <taxon>Magnoliopsida</taxon>
        <taxon>eudicotyledons</taxon>
        <taxon>Gunneridae</taxon>
        <taxon>Pentapetalae</taxon>
        <taxon>asterids</taxon>
        <taxon>lamiids</taxon>
        <taxon>Gentianales</taxon>
        <taxon>Apocynaceae</taxon>
        <taxon>Rauvolfioideae</taxon>
        <taxon>Vinceae</taxon>
        <taxon>Catharanthinae</taxon>
        <taxon>Catharanthus</taxon>
    </lineage>
</organism>
<gene>
    <name evidence="1" type="ORF">M9H77_23848</name>
</gene>
<name>A0ACC0AUH0_CATRO</name>
<keyword evidence="2" id="KW-1185">Reference proteome</keyword>
<reference evidence="2" key="1">
    <citation type="journal article" date="2023" name="Nat. Plants">
        <title>Single-cell RNA sequencing provides a high-resolution roadmap for understanding the multicellular compartmentation of specialized metabolism.</title>
        <authorList>
            <person name="Sun S."/>
            <person name="Shen X."/>
            <person name="Li Y."/>
            <person name="Li Y."/>
            <person name="Wang S."/>
            <person name="Li R."/>
            <person name="Zhang H."/>
            <person name="Shen G."/>
            <person name="Guo B."/>
            <person name="Wei J."/>
            <person name="Xu J."/>
            <person name="St-Pierre B."/>
            <person name="Chen S."/>
            <person name="Sun C."/>
        </authorList>
    </citation>
    <scope>NUCLEOTIDE SEQUENCE [LARGE SCALE GENOMIC DNA]</scope>
</reference>